<evidence type="ECO:0000313" key="2">
    <source>
        <dbReference type="EMBL" id="OGM64623.1"/>
    </source>
</evidence>
<keyword evidence="1" id="KW-1133">Transmembrane helix</keyword>
<dbReference type="AlphaFoldDB" id="A0A1F8BKQ7"/>
<proteinExistence type="predicted"/>
<accession>A0A1F8BKQ7</accession>
<evidence type="ECO:0008006" key="4">
    <source>
        <dbReference type="Google" id="ProtNLM"/>
    </source>
</evidence>
<organism evidence="2 3">
    <name type="scientific">Candidatus Woesebacteria bacterium RIFCSPLOWO2_01_FULL_39_25</name>
    <dbReference type="NCBI Taxonomy" id="1802521"/>
    <lineage>
        <taxon>Bacteria</taxon>
        <taxon>Candidatus Woeseibacteriota</taxon>
    </lineage>
</organism>
<gene>
    <name evidence="2" type="ORF">A2893_06375</name>
</gene>
<reference evidence="2 3" key="1">
    <citation type="journal article" date="2016" name="Nat. Commun.">
        <title>Thousands of microbial genomes shed light on interconnected biogeochemical processes in an aquifer system.</title>
        <authorList>
            <person name="Anantharaman K."/>
            <person name="Brown C.T."/>
            <person name="Hug L.A."/>
            <person name="Sharon I."/>
            <person name="Castelle C.J."/>
            <person name="Probst A.J."/>
            <person name="Thomas B.C."/>
            <person name="Singh A."/>
            <person name="Wilkins M.J."/>
            <person name="Karaoz U."/>
            <person name="Brodie E.L."/>
            <person name="Williams K.H."/>
            <person name="Hubbard S.S."/>
            <person name="Banfield J.F."/>
        </authorList>
    </citation>
    <scope>NUCLEOTIDE SEQUENCE [LARGE SCALE GENOMIC DNA]</scope>
</reference>
<name>A0A1F8BKQ7_9BACT</name>
<keyword evidence="1" id="KW-0472">Membrane</keyword>
<evidence type="ECO:0000256" key="1">
    <source>
        <dbReference type="SAM" id="Phobius"/>
    </source>
</evidence>
<dbReference type="Proteomes" id="UP000176725">
    <property type="component" value="Unassembled WGS sequence"/>
</dbReference>
<feature type="transmembrane region" description="Helical" evidence="1">
    <location>
        <begin position="21"/>
        <end position="38"/>
    </location>
</feature>
<feature type="transmembrane region" description="Helical" evidence="1">
    <location>
        <begin position="44"/>
        <end position="64"/>
    </location>
</feature>
<sequence length="113" mass="13124">MRKIDFRQKQIKLRKKFFPTLIITVFLWLLVGLVVYFVDPENYGSIPLLFFLFFLALLFTLSTLFANTRRGLIATCSITVFLILRYLGVGNIINFLLLLGLAIASEFYFSRSE</sequence>
<keyword evidence="1" id="KW-0812">Transmembrane</keyword>
<dbReference type="STRING" id="1802521.A2893_06375"/>
<protein>
    <recommendedName>
        <fullName evidence="4">Histidine kinase</fullName>
    </recommendedName>
</protein>
<dbReference type="EMBL" id="MGHH01000008">
    <property type="protein sequence ID" value="OGM64623.1"/>
    <property type="molecule type" value="Genomic_DNA"/>
</dbReference>
<evidence type="ECO:0000313" key="3">
    <source>
        <dbReference type="Proteomes" id="UP000176725"/>
    </source>
</evidence>
<comment type="caution">
    <text evidence="2">The sequence shown here is derived from an EMBL/GenBank/DDBJ whole genome shotgun (WGS) entry which is preliminary data.</text>
</comment>